<evidence type="ECO:0000313" key="1">
    <source>
        <dbReference type="EMBL" id="ARV77398.1"/>
    </source>
</evidence>
<organism evidence="1 2">
    <name type="scientific">Pseudomonas phage Noxifer</name>
    <dbReference type="NCBI Taxonomy" id="2006684"/>
    <lineage>
        <taxon>Viruses</taxon>
        <taxon>Duplodnaviria</taxon>
        <taxon>Heunggongvirae</taxon>
        <taxon>Uroviricota</taxon>
        <taxon>Caudoviricetes</taxon>
        <taxon>Chimalliviridae</taxon>
        <taxon>Noxifervirus</taxon>
        <taxon>Noxifervirus noxifer</taxon>
    </lineage>
</organism>
<gene>
    <name evidence="1" type="ORF">NOXIFER_233</name>
</gene>
<keyword evidence="2" id="KW-1185">Reference proteome</keyword>
<name>A0A1Y0T1I0_9CAUD</name>
<proteinExistence type="predicted"/>
<sequence length="229" mass="25788">MQGIEFFDLPGPWAGIGSREAPMPVLVLMARYARTVYELGLGPLYSGDAIGSDFAVWVGAVLSGGPNFSRNKPKIFLSRNGYQNRWHDSNLGFINVKAYGRERWEEANQIALEARKGFWGLGKGGIELVTRNAFQLLDEDLKHPVAKCLYWGIPQGKTEKVKGGTNVGLQIAIRFGIPRMNLYYEENQRLLEAWLAEKESKVPYPSPYENITLEGIIDSRRNDYPFPGF</sequence>
<dbReference type="OrthoDB" id="24011at10239"/>
<dbReference type="EMBL" id="MF063068">
    <property type="protein sequence ID" value="ARV77398.1"/>
    <property type="molecule type" value="Genomic_DNA"/>
</dbReference>
<reference evidence="1 2" key="1">
    <citation type="submission" date="2017-05" db="EMBL/GenBank/DDBJ databases">
        <authorList>
            <person name="Song R."/>
            <person name="Chenine A.L."/>
            <person name="Ruprecht R.M."/>
        </authorList>
    </citation>
    <scope>NUCLEOTIDE SEQUENCE [LARGE SCALE GENOMIC DNA]</scope>
</reference>
<accession>A0A1Y0T1I0</accession>
<dbReference type="Proteomes" id="UP000224829">
    <property type="component" value="Segment"/>
</dbReference>
<evidence type="ECO:0000313" key="2">
    <source>
        <dbReference type="Proteomes" id="UP000224829"/>
    </source>
</evidence>
<protein>
    <submittedName>
        <fullName evidence="1">Uncharacterized protein</fullName>
    </submittedName>
</protein>